<reference evidence="1 2" key="1">
    <citation type="submission" date="2018-01" db="EMBL/GenBank/DDBJ databases">
        <title>Draft genome sequence of Jishengella endophytica.</title>
        <authorList>
            <person name="Sahin N."/>
            <person name="Ay H."/>
            <person name="Saygin H."/>
        </authorList>
    </citation>
    <scope>NUCLEOTIDE SEQUENCE [LARGE SCALE GENOMIC DNA]</scope>
    <source>
        <strain evidence="1 2">DSM 45430</strain>
    </source>
</reference>
<evidence type="ECO:0000313" key="1">
    <source>
        <dbReference type="EMBL" id="PZF94604.1"/>
    </source>
</evidence>
<keyword evidence="2" id="KW-1185">Reference proteome</keyword>
<sequence length="122" mass="13705">MSPVIPLPVTPADRERCDATEVLRRVGEKWSVLLLALLHERPYGFNELDRTVQGLSRRILVRTLRALEADGLVSRHQTPHRVEYALTDLGRSLVPLVVAIGEWAIAHAPEIDESRRRAAARA</sequence>
<comment type="caution">
    <text evidence="1">The sequence shown here is derived from an EMBL/GenBank/DDBJ whole genome shotgun (WGS) entry which is preliminary data.</text>
</comment>
<dbReference type="InterPro" id="IPR036388">
    <property type="entry name" value="WH-like_DNA-bd_sf"/>
</dbReference>
<dbReference type="OrthoDB" id="3293788at2"/>
<dbReference type="PANTHER" id="PTHR33204:SF39">
    <property type="entry name" value="TRANSCRIPTIONAL REGULATORY PROTEIN"/>
    <property type="match status" value="1"/>
</dbReference>
<gene>
    <name evidence="1" type="ORF">C1I93_16320</name>
</gene>
<dbReference type="EMBL" id="POTX01000103">
    <property type="protein sequence ID" value="PZF94604.1"/>
    <property type="molecule type" value="Genomic_DNA"/>
</dbReference>
<proteinExistence type="predicted"/>
<dbReference type="InterPro" id="IPR036390">
    <property type="entry name" value="WH_DNA-bd_sf"/>
</dbReference>
<name>A0A2W2CNA0_9ACTN</name>
<dbReference type="PROSITE" id="PS51118">
    <property type="entry name" value="HTH_HXLR"/>
    <property type="match status" value="1"/>
</dbReference>
<organism evidence="1 2">
    <name type="scientific">Micromonospora endophytica</name>
    <dbReference type="NCBI Taxonomy" id="515350"/>
    <lineage>
        <taxon>Bacteria</taxon>
        <taxon>Bacillati</taxon>
        <taxon>Actinomycetota</taxon>
        <taxon>Actinomycetes</taxon>
        <taxon>Micromonosporales</taxon>
        <taxon>Micromonosporaceae</taxon>
        <taxon>Micromonospora</taxon>
    </lineage>
</organism>
<dbReference type="RefSeq" id="WP_111244154.1">
    <property type="nucleotide sequence ID" value="NZ_AP023358.1"/>
</dbReference>
<dbReference type="Pfam" id="PF01638">
    <property type="entry name" value="HxlR"/>
    <property type="match status" value="1"/>
</dbReference>
<dbReference type="PANTHER" id="PTHR33204">
    <property type="entry name" value="TRANSCRIPTIONAL REGULATOR, MARR FAMILY"/>
    <property type="match status" value="1"/>
</dbReference>
<dbReference type="InterPro" id="IPR002577">
    <property type="entry name" value="HTH_HxlR"/>
</dbReference>
<protein>
    <submittedName>
        <fullName evidence="1">Transcriptional regulator</fullName>
    </submittedName>
</protein>
<dbReference type="Gene3D" id="1.10.10.10">
    <property type="entry name" value="Winged helix-like DNA-binding domain superfamily/Winged helix DNA-binding domain"/>
    <property type="match status" value="1"/>
</dbReference>
<dbReference type="SUPFAM" id="SSF46785">
    <property type="entry name" value="Winged helix' DNA-binding domain"/>
    <property type="match status" value="1"/>
</dbReference>
<accession>A0A2W2CNA0</accession>
<evidence type="ECO:0000313" key="2">
    <source>
        <dbReference type="Proteomes" id="UP000248627"/>
    </source>
</evidence>
<dbReference type="Proteomes" id="UP000248627">
    <property type="component" value="Unassembled WGS sequence"/>
</dbReference>
<dbReference type="AlphaFoldDB" id="A0A2W2CNA0"/>